<proteinExistence type="predicted"/>
<evidence type="ECO:0000256" key="1">
    <source>
        <dbReference type="SAM" id="Phobius"/>
    </source>
</evidence>
<keyword evidence="1" id="KW-0812">Transmembrane</keyword>
<keyword evidence="1" id="KW-0472">Membrane</keyword>
<dbReference type="AlphaFoldDB" id="A0A6J7U8I2"/>
<reference evidence="3" key="1">
    <citation type="submission" date="2020-05" db="EMBL/GenBank/DDBJ databases">
        <authorList>
            <person name="Chiriac C."/>
            <person name="Salcher M."/>
            <person name="Ghai R."/>
            <person name="Kavagutti S V."/>
        </authorList>
    </citation>
    <scope>NUCLEOTIDE SEQUENCE</scope>
</reference>
<keyword evidence="1" id="KW-1133">Transmembrane helix</keyword>
<dbReference type="EMBL" id="CAFBQU010000006">
    <property type="protein sequence ID" value="CAB5061682.1"/>
    <property type="molecule type" value="Genomic_DNA"/>
</dbReference>
<organism evidence="3">
    <name type="scientific">freshwater metagenome</name>
    <dbReference type="NCBI Taxonomy" id="449393"/>
    <lineage>
        <taxon>unclassified sequences</taxon>
        <taxon>metagenomes</taxon>
        <taxon>ecological metagenomes</taxon>
    </lineage>
</organism>
<protein>
    <submittedName>
        <fullName evidence="3">Unannotated protein</fullName>
    </submittedName>
</protein>
<dbReference type="EMBL" id="CAFBPN010000154">
    <property type="protein sequence ID" value="CAB5031430.1"/>
    <property type="molecule type" value="Genomic_DNA"/>
</dbReference>
<gene>
    <name evidence="2" type="ORF">UFOPK4098_01589</name>
    <name evidence="3" type="ORF">UFOPK4347_00405</name>
</gene>
<evidence type="ECO:0000313" key="2">
    <source>
        <dbReference type="EMBL" id="CAB5031430.1"/>
    </source>
</evidence>
<name>A0A6J7U8I2_9ZZZZ</name>
<feature type="transmembrane region" description="Helical" evidence="1">
    <location>
        <begin position="6"/>
        <end position="23"/>
    </location>
</feature>
<accession>A0A6J7U8I2</accession>
<sequence length="44" mass="5021">MDHVSFIVGGYVVTFVAVGAYVLRMFRQARKFNSAIAESDKPWR</sequence>
<evidence type="ECO:0000313" key="3">
    <source>
        <dbReference type="EMBL" id="CAB5061682.1"/>
    </source>
</evidence>